<protein>
    <recommendedName>
        <fullName evidence="6">Ig-like domain-containing protein</fullName>
    </recommendedName>
</protein>
<dbReference type="PROSITE" id="PS51170">
    <property type="entry name" value="CW"/>
    <property type="match status" value="1"/>
</dbReference>
<keyword evidence="1" id="KW-0677">Repeat</keyword>
<evidence type="ECO:0000256" key="3">
    <source>
        <dbReference type="SAM" id="MobiDB-lite"/>
    </source>
</evidence>
<dbReference type="SUPFAM" id="SSF51126">
    <property type="entry name" value="Pectin lyase-like"/>
    <property type="match status" value="1"/>
</dbReference>
<feature type="region of interest" description="Disordered" evidence="3">
    <location>
        <begin position="983"/>
        <end position="1014"/>
    </location>
</feature>
<comment type="caution">
    <text evidence="4">The sequence shown here is derived from an EMBL/GenBank/DDBJ whole genome shotgun (WGS) entry which is preliminary data.</text>
</comment>
<dbReference type="AlphaFoldDB" id="G5ICY1"/>
<reference evidence="4 5" key="1">
    <citation type="submission" date="2011-08" db="EMBL/GenBank/DDBJ databases">
        <title>The Genome Sequence of Clostridium hathewayi WAL-18680.</title>
        <authorList>
            <consortium name="The Broad Institute Genome Sequencing Platform"/>
            <person name="Earl A."/>
            <person name="Ward D."/>
            <person name="Feldgarden M."/>
            <person name="Gevers D."/>
            <person name="Finegold S.M."/>
            <person name="Summanen P.H."/>
            <person name="Molitoris D.R."/>
            <person name="Song M."/>
            <person name="Daigneault M."/>
            <person name="Allen-Vercoe E."/>
            <person name="Young S.K."/>
            <person name="Zeng Q."/>
            <person name="Gargeya S."/>
            <person name="Fitzgerald M."/>
            <person name="Haas B."/>
            <person name="Abouelleil A."/>
            <person name="Alvarado L."/>
            <person name="Arachchi H.M."/>
            <person name="Berlin A."/>
            <person name="Brown A."/>
            <person name="Chapman S.B."/>
            <person name="Chen Z."/>
            <person name="Dunbar C."/>
            <person name="Freedman E."/>
            <person name="Gearin G."/>
            <person name="Gellesch M."/>
            <person name="Goldberg J."/>
            <person name="Griggs A."/>
            <person name="Gujja S."/>
            <person name="Heiman D."/>
            <person name="Howarth C."/>
            <person name="Larson L."/>
            <person name="Lui A."/>
            <person name="MacDonald P.J.P."/>
            <person name="Montmayeur A."/>
            <person name="Murphy C."/>
            <person name="Neiman D."/>
            <person name="Pearson M."/>
            <person name="Priest M."/>
            <person name="Roberts A."/>
            <person name="Saif S."/>
            <person name="Shea T."/>
            <person name="Shenoy N."/>
            <person name="Sisk P."/>
            <person name="Stolte C."/>
            <person name="Sykes S."/>
            <person name="Wortman J."/>
            <person name="Nusbaum C."/>
            <person name="Birren B."/>
        </authorList>
    </citation>
    <scope>NUCLEOTIDE SEQUENCE [LARGE SCALE GENOMIC DNA]</scope>
    <source>
        <strain evidence="4 5">WAL-18680</strain>
    </source>
</reference>
<gene>
    <name evidence="4" type="ORF">HMPREF9473_01358</name>
</gene>
<feature type="compositionally biased region" description="Gly residues" evidence="3">
    <location>
        <begin position="987"/>
        <end position="1003"/>
    </location>
</feature>
<dbReference type="PATRIC" id="fig|742737.3.peg.1369"/>
<evidence type="ECO:0000256" key="2">
    <source>
        <dbReference type="PROSITE-ProRule" id="PRU00591"/>
    </source>
</evidence>
<feature type="repeat" description="Cell wall-binding" evidence="2">
    <location>
        <begin position="1099"/>
        <end position="1118"/>
    </location>
</feature>
<evidence type="ECO:0000313" key="5">
    <source>
        <dbReference type="Proteomes" id="UP000005384"/>
    </source>
</evidence>
<dbReference type="OrthoDB" id="1947361at2"/>
<name>G5ICY1_9FIRM</name>
<dbReference type="EMBL" id="ADLN01000013">
    <property type="protein sequence ID" value="EHI60656.1"/>
    <property type="molecule type" value="Genomic_DNA"/>
</dbReference>
<accession>G5ICY1</accession>
<evidence type="ECO:0000313" key="4">
    <source>
        <dbReference type="EMBL" id="EHI60656.1"/>
    </source>
</evidence>
<dbReference type="InterPro" id="IPR011050">
    <property type="entry name" value="Pectin_lyase_fold/virulence"/>
</dbReference>
<dbReference type="HOGENOM" id="CLU_264814_0_0_9"/>
<evidence type="ECO:0000256" key="1">
    <source>
        <dbReference type="ARBA" id="ARBA00022737"/>
    </source>
</evidence>
<sequence length="1144" mass="123431">MRKNGFFRNFVGVMVTAVTISQCQSGQLVGAAEIQPETVAVESFEMAEEMGQNAGVNWATPWDADEVEENAGRDEVRDTDQKIATPGDAEIDNDIVDEKDGMEDLERTSLSLAAGDLWEDWNGEMDFPGDGTKEAPYQISTLSQLMGLSQAVAEGTSFAGAYLELEADLDLGSIETNQGNWNPIGWYRNRTELGGKVKTPFRGHFDGAGHTISGLKIINLSDSLGNVGLFGVIDGGSVEHLVVEADDIYGEGDAGVLAGTVTGGSRIYDVTVSGYVNSKGDIGGIAGTILGGTENVVIENCRAEGIVLNGRGSGGFTGGIGGNVQKANLVDNTVITQDGDANRIRGLGYVGGIVGRMNQANLYNSYVSGTIGGNGSLAVGGFAGKYESGNLILARFAGDISRTNQGSAAHEGTFVGTRESRNQFTYGTEKHNHLSYLFTTSGAKARRVFGSNIDGDNTYTKEAHIGYWTDNEKKYVTVAGAAETGCGDRYFYEELESGVRYVVTQKLEREFAGGSYEADLGFRLDHFAPGFQGEPVRGYLVSIPRIDAKNANGTYDTDVATLTAVPVTNSSWYRQIDKDNPAAIAPGETVSVATAPKNRDGNRYQMRYEETEEGKVKPPVYLDETGESISMGYVSGGYYSFEMPACDTELRAEYVKVTTRLSLEPSQMALHVVQTRTGDRKAPSVLTEVKDEKGVLIARYIDGVQDTTVEVQPVAIHATLNSTGASGDRTVMWSVDDKNLLTNLSKEGYTDTDARVIPNLESSFIQNIIRREIEAQVNQGYQNPINNTIYTRSAVVTAATNPETSVDHQPVVGNCRVDVNFQILDYTTLRVEGLRLNKNQISYTVTRKLTGDRKAPVETYTCSEPVVLTANLYPAQPFYKNVSWADKENGRILQLTPRGTNTQECEVRAQFDVAGKNNPAWIQNVIYADDAKKAQEGNHVKLEGTAVHTETVTAVSEDQTHGHLASSCEVTLRFVTADETYVRSGSGSSGGSGGSSGGGGGSKGVTPAGNKTSGTPPLGAIVGIWVQTADGKWTFADGGRTYNNEWTYVHNPYAGIGQEQAGWFRFSETGHMVTGWYQDGDGNSYYLNPNSDGTLGRMVTGWQLIDGKWYYFNEISDGKRGALLKNTTTPDGYVVDENGVWNGK</sequence>
<proteinExistence type="predicted"/>
<dbReference type="Gene3D" id="2.160.20.110">
    <property type="match status" value="1"/>
</dbReference>
<dbReference type="InterPro" id="IPR018337">
    <property type="entry name" value="Cell_wall/Cho-bd_repeat"/>
</dbReference>
<dbReference type="SUPFAM" id="SSF69360">
    <property type="entry name" value="Cell wall binding repeat"/>
    <property type="match status" value="1"/>
</dbReference>
<dbReference type="Proteomes" id="UP000005384">
    <property type="component" value="Unassembled WGS sequence"/>
</dbReference>
<dbReference type="Gene3D" id="2.10.270.10">
    <property type="entry name" value="Cholin Binding"/>
    <property type="match status" value="1"/>
</dbReference>
<organism evidence="4 5">
    <name type="scientific">Hungatella hathewayi WAL-18680</name>
    <dbReference type="NCBI Taxonomy" id="742737"/>
    <lineage>
        <taxon>Bacteria</taxon>
        <taxon>Bacillati</taxon>
        <taxon>Bacillota</taxon>
        <taxon>Clostridia</taxon>
        <taxon>Lachnospirales</taxon>
        <taxon>Lachnospiraceae</taxon>
        <taxon>Hungatella</taxon>
    </lineage>
</organism>
<keyword evidence="5" id="KW-1185">Reference proteome</keyword>
<dbReference type="RefSeq" id="WP_006779342.1">
    <property type="nucleotide sequence ID" value="NZ_CP040506.1"/>
</dbReference>
<evidence type="ECO:0008006" key="6">
    <source>
        <dbReference type="Google" id="ProtNLM"/>
    </source>
</evidence>